<protein>
    <submittedName>
        <fullName evidence="4">Golgin subfamily B member 1-like isoform X1</fullName>
    </submittedName>
</protein>
<dbReference type="GeneID" id="106469144"/>
<feature type="compositionally biased region" description="Polar residues" evidence="2">
    <location>
        <begin position="1323"/>
        <end position="1333"/>
    </location>
</feature>
<feature type="coiled-coil region" evidence="1">
    <location>
        <begin position="1127"/>
        <end position="1239"/>
    </location>
</feature>
<feature type="region of interest" description="Disordered" evidence="2">
    <location>
        <begin position="449"/>
        <end position="479"/>
    </location>
</feature>
<feature type="region of interest" description="Disordered" evidence="2">
    <location>
        <begin position="1321"/>
        <end position="1343"/>
    </location>
</feature>
<evidence type="ECO:0000313" key="4">
    <source>
        <dbReference type="RefSeq" id="XP_022253281.1"/>
    </source>
</evidence>
<feature type="region of interest" description="Disordered" evidence="2">
    <location>
        <begin position="1468"/>
        <end position="1503"/>
    </location>
</feature>
<feature type="compositionally biased region" description="Basic and acidic residues" evidence="2">
    <location>
        <begin position="68"/>
        <end position="78"/>
    </location>
</feature>
<feature type="coiled-coil region" evidence="1">
    <location>
        <begin position="532"/>
        <end position="566"/>
    </location>
</feature>
<feature type="region of interest" description="Disordered" evidence="2">
    <location>
        <begin position="47"/>
        <end position="78"/>
    </location>
</feature>
<keyword evidence="3" id="KW-1185">Reference proteome</keyword>
<feature type="compositionally biased region" description="Low complexity" evidence="2">
    <location>
        <begin position="54"/>
        <end position="65"/>
    </location>
</feature>
<dbReference type="Proteomes" id="UP000694941">
    <property type="component" value="Unplaced"/>
</dbReference>
<reference evidence="4" key="1">
    <citation type="submission" date="2025-08" db="UniProtKB">
        <authorList>
            <consortium name="RefSeq"/>
        </authorList>
    </citation>
    <scope>IDENTIFICATION</scope>
    <source>
        <tissue evidence="4">Muscle</tissue>
    </source>
</reference>
<organism evidence="3 4">
    <name type="scientific">Limulus polyphemus</name>
    <name type="common">Atlantic horseshoe crab</name>
    <dbReference type="NCBI Taxonomy" id="6850"/>
    <lineage>
        <taxon>Eukaryota</taxon>
        <taxon>Metazoa</taxon>
        <taxon>Ecdysozoa</taxon>
        <taxon>Arthropoda</taxon>
        <taxon>Chelicerata</taxon>
        <taxon>Merostomata</taxon>
        <taxon>Xiphosura</taxon>
        <taxon>Limulidae</taxon>
        <taxon>Limulus</taxon>
    </lineage>
</organism>
<dbReference type="Gene3D" id="1.10.287.1490">
    <property type="match status" value="1"/>
</dbReference>
<feature type="compositionally biased region" description="Polar residues" evidence="2">
    <location>
        <begin position="1473"/>
        <end position="1488"/>
    </location>
</feature>
<evidence type="ECO:0000313" key="3">
    <source>
        <dbReference type="Proteomes" id="UP000694941"/>
    </source>
</evidence>
<dbReference type="RefSeq" id="XP_022253281.1">
    <property type="nucleotide sequence ID" value="XM_022397573.1"/>
</dbReference>
<feature type="compositionally biased region" description="Basic and acidic residues" evidence="2">
    <location>
        <begin position="1490"/>
        <end position="1503"/>
    </location>
</feature>
<name>A0ABM1TBM5_LIMPO</name>
<evidence type="ECO:0000256" key="2">
    <source>
        <dbReference type="SAM" id="MobiDB-lite"/>
    </source>
</evidence>
<evidence type="ECO:0000256" key="1">
    <source>
        <dbReference type="SAM" id="Coils"/>
    </source>
</evidence>
<feature type="coiled-coil region" evidence="1">
    <location>
        <begin position="891"/>
        <end position="1070"/>
    </location>
</feature>
<accession>A0ABM1TBM5</accession>
<keyword evidence="1" id="KW-0175">Coiled coil</keyword>
<proteinExistence type="predicted"/>
<feature type="coiled-coil region" evidence="1">
    <location>
        <begin position="593"/>
        <end position="696"/>
    </location>
</feature>
<feature type="coiled-coil region" evidence="1">
    <location>
        <begin position="775"/>
        <end position="823"/>
    </location>
</feature>
<sequence length="1503" mass="174313">MEDVVHYPYKECIIHSSSRPAHGERQSLKVQFSDHVVIHTNPNHFSEEDKVSMTNTSTPLTTNSTVKNDGRDLQKSTHKSVIDREANSNLPELENVNYRDQNKEHYYTEDIVKVLDKNTSSTNTPSIPVREYKSLVKFELDKLLQLCDPVNRSYSEDSVNSTQKYILERKEIRHDKSPNHECDINKRSAEEECGKDLDMSRKLNRTLENFKNNMHNGNIPQPFSDSYLTSLMVTSSNNKYSLNRMSYLNANCSFSNVKETFFNQQLDSSGRNGKEARKVQLCQSEKETTGGNQPVVFSDNVCTGHRTENPEGKTSNLIKYPLLLDEVISKQSILKHYPKPFSSEMCDMNSLKQKLENETAEMPLLPIENDQYSPTDNATVARNEENDTSSAFSKASVSCERKPVASKYKSLLSNFEVPKHSQLSVENSSYEPKSLSIDEARLSLLTEQMNDKSKSKPNSSPSLEHSDIGDVTKERSRGVKRHVNKLDVRDSSGFFTSFSTSDFHSAMESFGRSFSSPCTSGSPSTYTEPRSVEDYEHLVSVLKVEIHRLEIQLEHAIKSLLRIRQESQAIVEKIQDEKYYFELTLCKEAEDFKNHLRLYVEKLEEELFRKEREFTIQKKKLEKEKLLLQDEIKSLRKELSKVLEQQAHFKTKEKKTRNNEPMRELYEKLDNEHATETELEKKLKAQQLQLEEVKRNTEYVTKEFQIKLEKMFEENARKDMMLRAMENKLSVLNAENQQHLRKQNTVVGQDRLETSIDNHNGNFCALDGTSKQHQLKCLKTEMEYIQEELNQRTRRCEELRRTGQYWKEEVASLRQELAKLNKENYSLYTFAERLRNFVESQIYNGGKFVEELGKVQSKDDLNAEIGEETMAEVFKARNSLQTQLCEMEGKLNKLTEQLKDFATEKHILEAEIEKQKTAQEVANQELKTFKEKKKQEEKVLTQEIETAKMEMKQVNEELKQCKTDLENKDVLVKDLLHKSEGFENQSYSLHAWMGAEINNILRLEEKIATLSKENKEICAQNKKLTSELDVSNNDLEQERSQNSKKFSESKKIHQDEIRRLKEYIEKIECDLLKAVTDRTSLQKTVKHTQESFEEFQSNICHLEFKLGSVQKQLIEKTAAYNASKSWCDDLQMKVKNLQEDKSNLDTSVKKLKLKVAELEDCWKSAEQELSDIKREKEDFEISSVTQDKQILTFQHQVHDLKEQLSLKKTEYKNKKDKLIAIWRERETELIDKIEELNARIECGNTQSHQLAAEVKDLRSRWTKVTQENATLHSVLKEFEHKLSIAQLELKETKEKLKTENQLVSVLNFKNNQLEEEIERMREVQNSSGYTSKNDSSEDSSPLKDWSTRVEGLIVSQLKTYFNNNSKNLKSEQVTDFAHRTAEMLRMDLLKSENSRLKASLFNSKKKDGEISRKEAWVRQPVSTSDVEEEINKSLLRAHLHLYKSNQGSGNVPALTAFDILRASTPDSFHVSRQAHSSKYPETSSQNSMLPERECDVQSHSKSQ</sequence>
<feature type="compositionally biased region" description="Basic and acidic residues" evidence="2">
    <location>
        <begin position="464"/>
        <end position="477"/>
    </location>
</feature>
<gene>
    <name evidence="4" type="primary">LOC106469144</name>
</gene>